<dbReference type="GO" id="GO:0005634">
    <property type="term" value="C:nucleus"/>
    <property type="evidence" value="ECO:0007669"/>
    <property type="project" value="UniProtKB-SubCell"/>
</dbReference>
<dbReference type="PROSITE" id="PS00972">
    <property type="entry name" value="USP_1"/>
    <property type="match status" value="1"/>
</dbReference>
<dbReference type="PROSITE" id="PS50144">
    <property type="entry name" value="MATH"/>
    <property type="match status" value="1"/>
</dbReference>
<organism evidence="13 14">
    <name type="scientific">Ceratocystis fimbriata CBS 114723</name>
    <dbReference type="NCBI Taxonomy" id="1035309"/>
    <lineage>
        <taxon>Eukaryota</taxon>
        <taxon>Fungi</taxon>
        <taxon>Dikarya</taxon>
        <taxon>Ascomycota</taxon>
        <taxon>Pezizomycotina</taxon>
        <taxon>Sordariomycetes</taxon>
        <taxon>Hypocreomycetidae</taxon>
        <taxon>Microascales</taxon>
        <taxon>Ceratocystidaceae</taxon>
        <taxon>Ceratocystis</taxon>
    </lineage>
</organism>
<evidence type="ECO:0000256" key="5">
    <source>
        <dbReference type="ARBA" id="ARBA00022670"/>
    </source>
</evidence>
<evidence type="ECO:0000259" key="11">
    <source>
        <dbReference type="PROSITE" id="PS50144"/>
    </source>
</evidence>
<proteinExistence type="inferred from homology"/>
<evidence type="ECO:0000256" key="10">
    <source>
        <dbReference type="SAM" id="MobiDB-lite"/>
    </source>
</evidence>
<dbReference type="PANTHER" id="PTHR24006">
    <property type="entry name" value="UBIQUITIN CARBOXYL-TERMINAL HYDROLASE"/>
    <property type="match status" value="1"/>
</dbReference>
<evidence type="ECO:0000259" key="12">
    <source>
        <dbReference type="PROSITE" id="PS50235"/>
    </source>
</evidence>
<protein>
    <recommendedName>
        <fullName evidence="4">ubiquitinyl hydrolase 1</fullName>
        <ecNumber evidence="4">3.4.19.12</ecNumber>
    </recommendedName>
</protein>
<dbReference type="SUPFAM" id="SSF49599">
    <property type="entry name" value="TRAF domain-like"/>
    <property type="match status" value="1"/>
</dbReference>
<dbReference type="AlphaFoldDB" id="A0A2C5XJ84"/>
<dbReference type="GO" id="GO:0004175">
    <property type="term" value="F:endopeptidase activity"/>
    <property type="evidence" value="ECO:0007669"/>
    <property type="project" value="UniProtKB-ARBA"/>
</dbReference>
<accession>A0A2C5XJ84</accession>
<feature type="domain" description="MATH" evidence="11">
    <location>
        <begin position="70"/>
        <end position="199"/>
    </location>
</feature>
<keyword evidence="7 13" id="KW-0378">Hydrolase</keyword>
<dbReference type="EC" id="3.4.19.12" evidence="4"/>
<dbReference type="GO" id="GO:0004843">
    <property type="term" value="F:cysteine-type deubiquitinase activity"/>
    <property type="evidence" value="ECO:0007669"/>
    <property type="project" value="UniProtKB-EC"/>
</dbReference>
<evidence type="ECO:0000256" key="8">
    <source>
        <dbReference type="ARBA" id="ARBA00022807"/>
    </source>
</evidence>
<dbReference type="GO" id="GO:0140492">
    <property type="term" value="F:metal-dependent deubiquitinase activity"/>
    <property type="evidence" value="ECO:0007669"/>
    <property type="project" value="UniProtKB-ARBA"/>
</dbReference>
<dbReference type="GO" id="GO:0006508">
    <property type="term" value="P:proteolysis"/>
    <property type="evidence" value="ECO:0007669"/>
    <property type="project" value="UniProtKB-KW"/>
</dbReference>
<gene>
    <name evidence="13" type="primary">ubp5</name>
    <name evidence="13" type="ORF">CFIMG_001152RA</name>
</gene>
<keyword evidence="6" id="KW-0833">Ubl conjugation pathway</keyword>
<keyword evidence="9" id="KW-0539">Nucleus</keyword>
<dbReference type="GO" id="GO:0031647">
    <property type="term" value="P:regulation of protein stability"/>
    <property type="evidence" value="ECO:0007669"/>
    <property type="project" value="TreeGrafter"/>
</dbReference>
<reference evidence="13 14" key="1">
    <citation type="journal article" date="2013" name="Fungal Biol.">
        <title>Analysis of microsatellite markers in the genome of the plant pathogen Ceratocystis fimbriata.</title>
        <authorList>
            <person name="Simpson M.C."/>
            <person name="Wilken P.M."/>
            <person name="Coetzee M.P."/>
            <person name="Wingfield M.J."/>
            <person name="Wingfield B.D."/>
        </authorList>
    </citation>
    <scope>NUCLEOTIDE SEQUENCE [LARGE SCALE GENOMIC DNA]</scope>
    <source>
        <strain evidence="13 14">CBS 114723</strain>
    </source>
</reference>
<dbReference type="Gene3D" id="3.10.20.90">
    <property type="entry name" value="Phosphatidylinositol 3-kinase Catalytic Subunit, Chain A, domain 1"/>
    <property type="match status" value="2"/>
</dbReference>
<dbReference type="CDD" id="cd02659">
    <property type="entry name" value="peptidase_C19C"/>
    <property type="match status" value="1"/>
</dbReference>
<dbReference type="InterPro" id="IPR002083">
    <property type="entry name" value="MATH/TRAF_dom"/>
</dbReference>
<dbReference type="Gene3D" id="3.90.70.10">
    <property type="entry name" value="Cysteine proteinases"/>
    <property type="match status" value="1"/>
</dbReference>
<dbReference type="EMBL" id="APWK03000006">
    <property type="protein sequence ID" value="PHH55873.1"/>
    <property type="molecule type" value="Genomic_DNA"/>
</dbReference>
<dbReference type="Proteomes" id="UP000222788">
    <property type="component" value="Unassembled WGS sequence"/>
</dbReference>
<keyword evidence="8" id="KW-0788">Thiol protease</keyword>
<evidence type="ECO:0000256" key="7">
    <source>
        <dbReference type="ARBA" id="ARBA00022801"/>
    </source>
</evidence>
<dbReference type="InterPro" id="IPR029346">
    <property type="entry name" value="USP_C"/>
</dbReference>
<dbReference type="InterPro" id="IPR050164">
    <property type="entry name" value="Peptidase_C19"/>
</dbReference>
<comment type="similarity">
    <text evidence="3">Belongs to the peptidase C19 family.</text>
</comment>
<keyword evidence="5" id="KW-0645">Protease</keyword>
<evidence type="ECO:0000256" key="3">
    <source>
        <dbReference type="ARBA" id="ARBA00009085"/>
    </source>
</evidence>
<evidence type="ECO:0000256" key="2">
    <source>
        <dbReference type="ARBA" id="ARBA00004123"/>
    </source>
</evidence>
<dbReference type="PANTHER" id="PTHR24006:SF644">
    <property type="entry name" value="UBIQUITIN CARBOXYL-TERMINAL HYDROLASE 7"/>
    <property type="match status" value="1"/>
</dbReference>
<dbReference type="PROSITE" id="PS00973">
    <property type="entry name" value="USP_2"/>
    <property type="match status" value="1"/>
</dbReference>
<dbReference type="InterPro" id="IPR024729">
    <property type="entry name" value="USP7_ICP0-binding_dom"/>
</dbReference>
<reference evidence="13 14" key="2">
    <citation type="journal article" date="2013" name="IMA Fungus">
        <title>IMA Genome-F 1: Ceratocystis fimbriata: Draft nuclear genome sequence for the plant pathogen, Ceratocystis fimbriata.</title>
        <authorList>
            <person name="Wilken P.M."/>
            <person name="Steenkamp E.T."/>
            <person name="Wingfield M.J."/>
            <person name="de Beer Z.W."/>
            <person name="Wingfield B.D."/>
        </authorList>
    </citation>
    <scope>NUCLEOTIDE SEQUENCE [LARGE SCALE GENOMIC DNA]</scope>
    <source>
        <strain evidence="13 14">CBS 114723</strain>
    </source>
</reference>
<comment type="subcellular location">
    <subcellularLocation>
        <location evidence="2">Nucleus</location>
    </subcellularLocation>
</comment>
<name>A0A2C5XJ84_9PEZI</name>
<evidence type="ECO:0000256" key="9">
    <source>
        <dbReference type="ARBA" id="ARBA00023242"/>
    </source>
</evidence>
<dbReference type="InterPro" id="IPR028889">
    <property type="entry name" value="USP"/>
</dbReference>
<comment type="caution">
    <text evidence="13">The sequence shown here is derived from an EMBL/GenBank/DDBJ whole genome shotgun (WGS) entry which is preliminary data.</text>
</comment>
<evidence type="ECO:0000313" key="13">
    <source>
        <dbReference type="EMBL" id="PHH55873.1"/>
    </source>
</evidence>
<dbReference type="STRING" id="1035309.A0A2C5XJ84"/>
<dbReference type="GO" id="GO:0005829">
    <property type="term" value="C:cytosol"/>
    <property type="evidence" value="ECO:0007669"/>
    <property type="project" value="TreeGrafter"/>
</dbReference>
<feature type="region of interest" description="Disordered" evidence="10">
    <location>
        <begin position="816"/>
        <end position="836"/>
    </location>
</feature>
<dbReference type="Pfam" id="PF12436">
    <property type="entry name" value="USP7_ICP0_bdg"/>
    <property type="match status" value="1"/>
</dbReference>
<dbReference type="SUPFAM" id="SSF54001">
    <property type="entry name" value="Cysteine proteinases"/>
    <property type="match status" value="1"/>
</dbReference>
<dbReference type="Pfam" id="PF14533">
    <property type="entry name" value="USP7_C2"/>
    <property type="match status" value="1"/>
</dbReference>
<dbReference type="FunFam" id="2.60.210.10:FF:000011">
    <property type="entry name" value="Ubiquitin carboxyl-terminal hydrolase 7"/>
    <property type="match status" value="1"/>
</dbReference>
<keyword evidence="14" id="KW-1185">Reference proteome</keyword>
<dbReference type="SMART" id="SM00061">
    <property type="entry name" value="MATH"/>
    <property type="match status" value="1"/>
</dbReference>
<evidence type="ECO:0000256" key="1">
    <source>
        <dbReference type="ARBA" id="ARBA00000707"/>
    </source>
</evidence>
<evidence type="ECO:0000256" key="6">
    <source>
        <dbReference type="ARBA" id="ARBA00022786"/>
    </source>
</evidence>
<comment type="catalytic activity">
    <reaction evidence="1">
        <text>Thiol-dependent hydrolysis of ester, thioester, amide, peptide and isopeptide bonds formed by the C-terminal Gly of ubiquitin (a 76-residue protein attached to proteins as an intracellular targeting signal).</text>
        <dbReference type="EC" id="3.4.19.12"/>
    </reaction>
</comment>
<evidence type="ECO:0000256" key="4">
    <source>
        <dbReference type="ARBA" id="ARBA00012759"/>
    </source>
</evidence>
<dbReference type="Gene3D" id="2.60.210.10">
    <property type="entry name" value="Apoptosis, Tumor Necrosis Factor Receptor Associated Protein 2, Chain A"/>
    <property type="match status" value="1"/>
</dbReference>
<dbReference type="FunFam" id="3.90.70.10:FF:000005">
    <property type="entry name" value="Ubiquitin carboxyl-terminal hydrolase 7"/>
    <property type="match status" value="1"/>
</dbReference>
<dbReference type="InterPro" id="IPR038765">
    <property type="entry name" value="Papain-like_cys_pep_sf"/>
</dbReference>
<dbReference type="GO" id="GO:0016579">
    <property type="term" value="P:protein deubiquitination"/>
    <property type="evidence" value="ECO:0007669"/>
    <property type="project" value="InterPro"/>
</dbReference>
<sequence>MNNLNSPNQMAIDEDDEYLHQPDAVVNIPASEPVPEREDQSQNVLMADDYEAMKELVLPPLLEEPRILEDAVNTWSVENWRSMSKKEHGPIFQAGGFPWRILLFPNGNNVDHCSIYLEHAFQPQEIPPNWSCCVQFALVLWNPKDPSVYHEHNAHHRFTKDESDWGFTRFIEIRKLVNPSSEALRPFLEDDTTNITAYVRIVEDETGVLWHNLNNYDSKVETGFVGLKNQGATCYLNSLLQSLYVTNAFRKAIYEIPTENDEDILNSAYTLQRLFYQLQTSDQAVSTLELTKSFGWDTKQVFEQQDVQELSRKLMERMEEKMKGTKAEKVLPDMFSGKIKTYISCINVDYESSRIEDFWDIQLNVSGNKNLEESFKDYIQVEKLEGDNQYYAGEEHKLQDAKKGVIFTSFPDVLHLQLKRFEYDFERDALMKINDRHEFPEEFDAAPYLSKDAEKTDESWEYQLHGVLVHSGVLDAGHYYAYLKPNKDGWFYRFDDDKVVKSTLRDVLEENYGGAHPLPTNRRGPPIRKHPVMRMNSAYMLVYIRKSRLDRVLCPVTQADIPQHIQTRYQEEVELKEARRKEREEAHLYMTIKYATLETFKKHDGIDLSDFDLSKSENPGVPKVKRVLRTMSLSDLRDELSKEMGVSSHNIRLWQMVNRQNKTVRPDTPIVDLGQTVDEAWSRSASQREQSMRLFVEVAETTGDKDEPIWPNFNSQNGVLVKGSVIFLMLKCFDTASQTLRGVGHVYMEKNKKLEDLIPQIGKIMGWPESLQSPERILMWEEIKPTMIEPLKVKSTFHSAELVDGDIICFQLAPTAKPSSQEEPRKPSNESGNGNGYLDKFETANQYYDFLCNKRTLQFVPHPTRCDESQYPDFSLTISSKIPYEKLAERIGHHLGVAPTHLRLWTINPTTGNPKVVIRRTGNTTLQSILIPNNYGHFNAPHRTDALYFEVLEISLAEMETKKSVRTVWLSEGVSKEEPVDVLVNKNGLVQDLIDALIKKLNLKSEEEAGPLRIYEVNNFKLYRELGRDILVTTMNEYTTAYVERIPEEEVGLADDKKRYINAFHFHGEPSRVHGVPFKFLLIQDEPFVETKKRLEKRTGFKGKSFEKIKFAMVERIRFTSPVYLSDDDVLYSLASVAKDDCLGLDHPDRSRMQRGGGDLFLN</sequence>
<dbReference type="InterPro" id="IPR001394">
    <property type="entry name" value="Peptidase_C19_UCH"/>
</dbReference>
<dbReference type="PROSITE" id="PS50235">
    <property type="entry name" value="USP_3"/>
    <property type="match status" value="1"/>
</dbReference>
<dbReference type="OrthoDB" id="289038at2759"/>
<feature type="domain" description="USP" evidence="12">
    <location>
        <begin position="225"/>
        <end position="546"/>
    </location>
</feature>
<dbReference type="InterPro" id="IPR008974">
    <property type="entry name" value="TRAF-like"/>
</dbReference>
<dbReference type="InterPro" id="IPR018200">
    <property type="entry name" value="USP_CS"/>
</dbReference>
<dbReference type="Pfam" id="PF22486">
    <property type="entry name" value="MATH_2"/>
    <property type="match status" value="1"/>
</dbReference>
<dbReference type="Pfam" id="PF00443">
    <property type="entry name" value="UCH"/>
    <property type="match status" value="1"/>
</dbReference>
<evidence type="ECO:0000313" key="14">
    <source>
        <dbReference type="Proteomes" id="UP000222788"/>
    </source>
</evidence>